<dbReference type="Proteomes" id="UP000308600">
    <property type="component" value="Unassembled WGS sequence"/>
</dbReference>
<name>A0ACD3ANA5_9AGAR</name>
<organism evidence="1 2">
    <name type="scientific">Pluteus cervinus</name>
    <dbReference type="NCBI Taxonomy" id="181527"/>
    <lineage>
        <taxon>Eukaryota</taxon>
        <taxon>Fungi</taxon>
        <taxon>Dikarya</taxon>
        <taxon>Basidiomycota</taxon>
        <taxon>Agaricomycotina</taxon>
        <taxon>Agaricomycetes</taxon>
        <taxon>Agaricomycetidae</taxon>
        <taxon>Agaricales</taxon>
        <taxon>Pluteineae</taxon>
        <taxon>Pluteaceae</taxon>
        <taxon>Pluteus</taxon>
    </lineage>
</organism>
<sequence>MHSSLSPMSFSTSRSTMTMKNSIVTHPSLHIRDAHDAHVILEAVRLGMVPLIKRRLLASEREELRSGHVYVWEEAQDEGGLLRWTDGRRWSQSRMRGDYLFYEEKVETTQEEKDAKAARRARRASDPTAVMPPTTRRKDRPSKPNGLTKQTYSVAVHLPGTNESRKWHVVAYFRGNDYVHLPVIESYEYLRNIRVTPGIFLSSKVLSSRVDRFSYYSDESELYDDRGHSPMSPIYRHQAATPGSPHSSASSSSSSLQLAHLPSPRPPMPLSLNLDKQRILLPPIDTLNNLTSVTYHRRGSLASPSSPYPPPSYTPLSSEDRRVLNSFRIVL</sequence>
<proteinExistence type="predicted"/>
<protein>
    <submittedName>
        <fullName evidence="1">Uncharacterized protein</fullName>
    </submittedName>
</protein>
<gene>
    <name evidence="1" type="ORF">BDN72DRAFT_823457</name>
</gene>
<evidence type="ECO:0000313" key="1">
    <source>
        <dbReference type="EMBL" id="TFK66397.1"/>
    </source>
</evidence>
<accession>A0ACD3ANA5</accession>
<keyword evidence="2" id="KW-1185">Reference proteome</keyword>
<dbReference type="EMBL" id="ML208406">
    <property type="protein sequence ID" value="TFK66397.1"/>
    <property type="molecule type" value="Genomic_DNA"/>
</dbReference>
<reference evidence="1 2" key="1">
    <citation type="journal article" date="2019" name="Nat. Ecol. Evol.">
        <title>Megaphylogeny resolves global patterns of mushroom evolution.</title>
        <authorList>
            <person name="Varga T."/>
            <person name="Krizsan K."/>
            <person name="Foldi C."/>
            <person name="Dima B."/>
            <person name="Sanchez-Garcia M."/>
            <person name="Sanchez-Ramirez S."/>
            <person name="Szollosi G.J."/>
            <person name="Szarkandi J.G."/>
            <person name="Papp V."/>
            <person name="Albert L."/>
            <person name="Andreopoulos W."/>
            <person name="Angelini C."/>
            <person name="Antonin V."/>
            <person name="Barry K.W."/>
            <person name="Bougher N.L."/>
            <person name="Buchanan P."/>
            <person name="Buyck B."/>
            <person name="Bense V."/>
            <person name="Catcheside P."/>
            <person name="Chovatia M."/>
            <person name="Cooper J."/>
            <person name="Damon W."/>
            <person name="Desjardin D."/>
            <person name="Finy P."/>
            <person name="Geml J."/>
            <person name="Haridas S."/>
            <person name="Hughes K."/>
            <person name="Justo A."/>
            <person name="Karasinski D."/>
            <person name="Kautmanova I."/>
            <person name="Kiss B."/>
            <person name="Kocsube S."/>
            <person name="Kotiranta H."/>
            <person name="LaButti K.M."/>
            <person name="Lechner B.E."/>
            <person name="Liimatainen K."/>
            <person name="Lipzen A."/>
            <person name="Lukacs Z."/>
            <person name="Mihaltcheva S."/>
            <person name="Morgado L.N."/>
            <person name="Niskanen T."/>
            <person name="Noordeloos M.E."/>
            <person name="Ohm R.A."/>
            <person name="Ortiz-Santana B."/>
            <person name="Ovrebo C."/>
            <person name="Racz N."/>
            <person name="Riley R."/>
            <person name="Savchenko A."/>
            <person name="Shiryaev A."/>
            <person name="Soop K."/>
            <person name="Spirin V."/>
            <person name="Szebenyi C."/>
            <person name="Tomsovsky M."/>
            <person name="Tulloss R.E."/>
            <person name="Uehling J."/>
            <person name="Grigoriev I.V."/>
            <person name="Vagvolgyi C."/>
            <person name="Papp T."/>
            <person name="Martin F.M."/>
            <person name="Miettinen O."/>
            <person name="Hibbett D.S."/>
            <person name="Nagy L.G."/>
        </authorList>
    </citation>
    <scope>NUCLEOTIDE SEQUENCE [LARGE SCALE GENOMIC DNA]</scope>
    <source>
        <strain evidence="1 2">NL-1719</strain>
    </source>
</reference>
<evidence type="ECO:0000313" key="2">
    <source>
        <dbReference type="Proteomes" id="UP000308600"/>
    </source>
</evidence>